<dbReference type="EMBL" id="CP045921">
    <property type="protein sequence ID" value="QHN43249.1"/>
    <property type="molecule type" value="Genomic_DNA"/>
</dbReference>
<dbReference type="RefSeq" id="WP_260763242.1">
    <property type="nucleotide sequence ID" value="NZ_CP045921.1"/>
</dbReference>
<organism evidence="2 3">
    <name type="scientific">Candidatus Mycosynbacter amalyticus</name>
    <dbReference type="NCBI Taxonomy" id="2665156"/>
    <lineage>
        <taxon>Bacteria</taxon>
        <taxon>Candidatus Saccharimonadota</taxon>
        <taxon>Candidatus Saccharimonadota incertae sedis</taxon>
        <taxon>Candidatus Mycosynbacter</taxon>
    </lineage>
</organism>
<reference evidence="2" key="1">
    <citation type="journal article" date="2021" name="Nat. Microbiol.">
        <title>Cocultivation of an ultrasmall environmental parasitic bacterium with lytic ability against bacteria associated with wastewater foams.</title>
        <authorList>
            <person name="Batinovic S."/>
            <person name="Rose J.J.A."/>
            <person name="Ratcliffe J."/>
            <person name="Seviour R.J."/>
            <person name="Petrovski S."/>
        </authorList>
    </citation>
    <scope>NUCLEOTIDE SEQUENCE</scope>
    <source>
        <strain evidence="2">JR1</strain>
    </source>
</reference>
<protein>
    <submittedName>
        <fullName evidence="2">Uncharacterized protein</fullName>
    </submittedName>
</protein>
<sequence length="98" mass="11069">MSRIEDIQKRLSDDQGWSGEQEFAYPIPPNKFAILPLGQLVEICGDDITAKGYEAVLPQFVQYRKYAELIGQDERRAEAARALGQEILSRVMARRGNA</sequence>
<dbReference type="KEGG" id="mama:GII36_05380"/>
<accession>A0A857MPS2</accession>
<evidence type="ECO:0000256" key="1">
    <source>
        <dbReference type="SAM" id="MobiDB-lite"/>
    </source>
</evidence>
<keyword evidence="3" id="KW-1185">Reference proteome</keyword>
<dbReference type="AlphaFoldDB" id="A0A857MPS2"/>
<evidence type="ECO:0000313" key="2">
    <source>
        <dbReference type="EMBL" id="QHN43249.1"/>
    </source>
</evidence>
<name>A0A857MPS2_9BACT</name>
<proteinExistence type="predicted"/>
<dbReference type="Proteomes" id="UP001059824">
    <property type="component" value="Chromosome"/>
</dbReference>
<evidence type="ECO:0000313" key="3">
    <source>
        <dbReference type="Proteomes" id="UP001059824"/>
    </source>
</evidence>
<feature type="compositionally biased region" description="Basic and acidic residues" evidence="1">
    <location>
        <begin position="1"/>
        <end position="13"/>
    </location>
</feature>
<gene>
    <name evidence="2" type="ORF">GII36_05380</name>
</gene>
<feature type="region of interest" description="Disordered" evidence="1">
    <location>
        <begin position="1"/>
        <end position="20"/>
    </location>
</feature>